<dbReference type="InterPro" id="IPR050884">
    <property type="entry name" value="CNP_phosphodiesterase-III"/>
</dbReference>
<dbReference type="PANTHER" id="PTHR42988">
    <property type="entry name" value="PHOSPHOHYDROLASE"/>
    <property type="match status" value="1"/>
</dbReference>
<protein>
    <submittedName>
        <fullName evidence="6">Metallophosphatase</fullName>
    </submittedName>
</protein>
<dbReference type="EMBL" id="LZTJ01000023">
    <property type="protein sequence ID" value="OBP74104.1"/>
    <property type="molecule type" value="Genomic_DNA"/>
</dbReference>
<dbReference type="GO" id="GO:0046872">
    <property type="term" value="F:metal ion binding"/>
    <property type="evidence" value="ECO:0007669"/>
    <property type="project" value="UniProtKB-KW"/>
</dbReference>
<evidence type="ECO:0000313" key="7">
    <source>
        <dbReference type="Proteomes" id="UP000093748"/>
    </source>
</evidence>
<keyword evidence="3" id="KW-0408">Iron</keyword>
<evidence type="ECO:0000259" key="5">
    <source>
        <dbReference type="Pfam" id="PF00149"/>
    </source>
</evidence>
<evidence type="ECO:0000256" key="3">
    <source>
        <dbReference type="ARBA" id="ARBA00023004"/>
    </source>
</evidence>
<dbReference type="PANTHER" id="PTHR42988:SF2">
    <property type="entry name" value="CYCLIC NUCLEOTIDE PHOSPHODIESTERASE CBUA0032-RELATED"/>
    <property type="match status" value="1"/>
</dbReference>
<keyword evidence="1" id="KW-0479">Metal-binding</keyword>
<dbReference type="AlphaFoldDB" id="A0A1A5I4G3"/>
<accession>A0A1A5I4G3</accession>
<evidence type="ECO:0000256" key="2">
    <source>
        <dbReference type="ARBA" id="ARBA00022801"/>
    </source>
</evidence>
<dbReference type="Gene3D" id="3.60.21.10">
    <property type="match status" value="1"/>
</dbReference>
<dbReference type="SUPFAM" id="SSF56300">
    <property type="entry name" value="Metallo-dependent phosphatases"/>
    <property type="match status" value="1"/>
</dbReference>
<proteinExistence type="inferred from homology"/>
<comment type="caution">
    <text evidence="6">The sequence shown here is derived from an EMBL/GenBank/DDBJ whole genome shotgun (WGS) entry which is preliminary data.</text>
</comment>
<feature type="domain" description="Calcineurin-like phosphoesterase" evidence="5">
    <location>
        <begin position="14"/>
        <end position="240"/>
    </location>
</feature>
<dbReference type="InterPro" id="IPR004843">
    <property type="entry name" value="Calcineurin-like_PHP"/>
</dbReference>
<name>A0A1A5I4G3_RHILI</name>
<organism evidence="6 7">
    <name type="scientific">Rhizobium loti</name>
    <name type="common">Mesorhizobium loti</name>
    <dbReference type="NCBI Taxonomy" id="381"/>
    <lineage>
        <taxon>Bacteria</taxon>
        <taxon>Pseudomonadati</taxon>
        <taxon>Pseudomonadota</taxon>
        <taxon>Alphaproteobacteria</taxon>
        <taxon>Hyphomicrobiales</taxon>
        <taxon>Phyllobacteriaceae</taxon>
        <taxon>Mesorhizobium</taxon>
    </lineage>
</organism>
<dbReference type="CDD" id="cd00838">
    <property type="entry name" value="MPP_superfamily"/>
    <property type="match status" value="1"/>
</dbReference>
<sequence length="321" mass="34932">MESRALVAYEGWMFRLAHISDVHLGPLPDVSYRDLASKRVLGYVNWQRNRRRHMHDAVIDAITADIKAQNPDHLAVTGDLVNLALDGEIEMAKHWLETLGSPHDVSVVPGNHDAYVPGAFDKVCRSWAAWMSGDGVNTPVDRNAFPYLRVRGNVALVGVSTARATAPFMANGFFMEGQAERLGKILRDTGGQGLFRAIMIHHPPVRGAVSQHKRLFGIARFHKVIRKNGAELVLHGHSHLPSLFQIGLRGTKVPVVGVAAAGQAPGSKHPAAQYNLFDIDGEKGNWRIRLTRRGLTGPAIPPADLQTIELGVEASASMAAG</sequence>
<comment type="similarity">
    <text evidence="4">Belongs to the cyclic nucleotide phosphodiesterase class-III family.</text>
</comment>
<dbReference type="InterPro" id="IPR029052">
    <property type="entry name" value="Metallo-depent_PP-like"/>
</dbReference>
<dbReference type="Proteomes" id="UP000093748">
    <property type="component" value="Unassembled WGS sequence"/>
</dbReference>
<evidence type="ECO:0000256" key="1">
    <source>
        <dbReference type="ARBA" id="ARBA00022723"/>
    </source>
</evidence>
<evidence type="ECO:0000313" key="6">
    <source>
        <dbReference type="EMBL" id="OBP74104.1"/>
    </source>
</evidence>
<keyword evidence="2" id="KW-0378">Hydrolase</keyword>
<gene>
    <name evidence="6" type="ORF">BAE39_17145</name>
</gene>
<reference evidence="7" key="1">
    <citation type="submission" date="2016-06" db="EMBL/GenBank/DDBJ databases">
        <title>NZP2037 Pacbio-Illumina hybrid assembly.</title>
        <authorList>
            <person name="Ramsay J.P."/>
        </authorList>
    </citation>
    <scope>NUCLEOTIDE SEQUENCE [LARGE SCALE GENOMIC DNA]</scope>
    <source>
        <strain evidence="7">R7ANS::ICEMlSym2042</strain>
    </source>
</reference>
<evidence type="ECO:0000256" key="4">
    <source>
        <dbReference type="ARBA" id="ARBA00025742"/>
    </source>
</evidence>
<dbReference type="GO" id="GO:0016787">
    <property type="term" value="F:hydrolase activity"/>
    <property type="evidence" value="ECO:0007669"/>
    <property type="project" value="UniProtKB-KW"/>
</dbReference>
<dbReference type="Pfam" id="PF00149">
    <property type="entry name" value="Metallophos"/>
    <property type="match status" value="1"/>
</dbReference>